<feature type="region of interest" description="Disordered" evidence="14">
    <location>
        <begin position="529"/>
        <end position="567"/>
    </location>
</feature>
<dbReference type="EMBL" id="JAFHDT010000006">
    <property type="protein sequence ID" value="KAI7808250.1"/>
    <property type="molecule type" value="Genomic_DNA"/>
</dbReference>
<dbReference type="Gene3D" id="1.10.510.10">
    <property type="entry name" value="Transferase(Phosphotransferase) domain 1"/>
    <property type="match status" value="1"/>
</dbReference>
<feature type="region of interest" description="Disordered" evidence="14">
    <location>
        <begin position="330"/>
        <end position="356"/>
    </location>
</feature>
<dbReference type="InterPro" id="IPR008271">
    <property type="entry name" value="Ser/Thr_kinase_AS"/>
</dbReference>
<proteinExistence type="inferred from homology"/>
<evidence type="ECO:0000256" key="11">
    <source>
        <dbReference type="ARBA" id="ARBA00047899"/>
    </source>
</evidence>
<dbReference type="InterPro" id="IPR000719">
    <property type="entry name" value="Prot_kinase_dom"/>
</dbReference>
<feature type="compositionally biased region" description="Basic and acidic residues" evidence="14">
    <location>
        <begin position="445"/>
        <end position="468"/>
    </location>
</feature>
<evidence type="ECO:0000256" key="10">
    <source>
        <dbReference type="ARBA" id="ARBA00022842"/>
    </source>
</evidence>
<comment type="catalytic activity">
    <reaction evidence="11">
        <text>L-threonyl-[protein] + ATP = O-phospho-L-threonyl-[protein] + ADP + H(+)</text>
        <dbReference type="Rhea" id="RHEA:46608"/>
        <dbReference type="Rhea" id="RHEA-COMP:11060"/>
        <dbReference type="Rhea" id="RHEA-COMP:11605"/>
        <dbReference type="ChEBI" id="CHEBI:15378"/>
        <dbReference type="ChEBI" id="CHEBI:30013"/>
        <dbReference type="ChEBI" id="CHEBI:30616"/>
        <dbReference type="ChEBI" id="CHEBI:61977"/>
        <dbReference type="ChEBI" id="CHEBI:456216"/>
        <dbReference type="EC" id="2.7.11.1"/>
    </reaction>
</comment>
<sequence>MVTGSRVPMNDLNDLIVMDDYELIGQIGRGAFGRALLVRPKDSDAAIPRYVIKEINLRQMSVRDRDASRKEVFLLSKMKHPNIVAFHKSFYDRNNLYILMEYCDAGDLMNRIHMQRGRVFTEQQIIHWFVQICLGLKHIHDRKVLHRDIKSQNIFLTDGGQKVKLGDFGIARTLNSTMELARTCVGTPYYLSPEICENHPYNNKTDIWSLGCVLYELCTLRHPFEGSNLRQLVLRICRGRYSPVSEHYSTDLRLLLKQLFKVSPPDRPSVNSILKQPLLHVHISKHLHPQLLEEEFSHTVIHNHTPAAPHKATNYRDLGVCKAAGNRVVKPPVNKSDQRRPTSQHYSSHKHRINPECPSVVEKPRVHDGLLEPYEHHHAHVNLLQAQHHIHHPDAADRYSNRVGALQPYQLVAVARDEFLQRRREAHQYKVRAQKQLGLRPSTADAEKNTDEHHEKKSPQKSKVQGEEEYLRQLQRIREQYHDEVRELRIRADTEEESRAAAQQKLHRNKQQKGVMFEVKLTDEEIQQETQMRPELDVNPDEEGPQNKTFTNQENIYTEDSDGSKVKADLQERETLMKRAEWCRDAPETLLSALERMEMMSQSSSLCDTQTGDEERKHWGTDPPETLLHALAHAQLICSSAAGNTHNLRVNEERRML</sequence>
<dbReference type="PANTHER" id="PTHR44899:SF1">
    <property type="entry name" value="SERINE_THREONINE-PROTEIN KINASE NEK5"/>
    <property type="match status" value="1"/>
</dbReference>
<evidence type="ECO:0000256" key="3">
    <source>
        <dbReference type="ARBA" id="ARBA00012513"/>
    </source>
</evidence>
<evidence type="ECO:0000313" key="17">
    <source>
        <dbReference type="Proteomes" id="UP001059041"/>
    </source>
</evidence>
<dbReference type="PROSITE" id="PS00108">
    <property type="entry name" value="PROTEIN_KINASE_ST"/>
    <property type="match status" value="1"/>
</dbReference>
<evidence type="ECO:0000259" key="15">
    <source>
        <dbReference type="PROSITE" id="PS50011"/>
    </source>
</evidence>
<dbReference type="EC" id="2.7.11.1" evidence="3"/>
<evidence type="ECO:0000313" key="16">
    <source>
        <dbReference type="EMBL" id="KAI7808250.1"/>
    </source>
</evidence>
<comment type="similarity">
    <text evidence="2">Belongs to the protein kinase superfamily. NEK Ser/Thr protein kinase family. NIMA subfamily.</text>
</comment>
<keyword evidence="10" id="KW-0460">Magnesium</keyword>
<dbReference type="SMART" id="SM00220">
    <property type="entry name" value="S_TKc"/>
    <property type="match status" value="1"/>
</dbReference>
<feature type="binding site" evidence="13">
    <location>
        <position position="53"/>
    </location>
    <ligand>
        <name>ATP</name>
        <dbReference type="ChEBI" id="CHEBI:30616"/>
    </ligand>
</feature>
<dbReference type="SUPFAM" id="SSF56112">
    <property type="entry name" value="Protein kinase-like (PK-like)"/>
    <property type="match status" value="1"/>
</dbReference>
<evidence type="ECO:0000256" key="5">
    <source>
        <dbReference type="ARBA" id="ARBA00022679"/>
    </source>
</evidence>
<evidence type="ECO:0000256" key="8">
    <source>
        <dbReference type="ARBA" id="ARBA00022777"/>
    </source>
</evidence>
<accession>A0A9W7WU17</accession>
<name>A0A9W7WU17_TRIRA</name>
<feature type="region of interest" description="Disordered" evidence="14">
    <location>
        <begin position="431"/>
        <end position="468"/>
    </location>
</feature>
<evidence type="ECO:0000256" key="14">
    <source>
        <dbReference type="SAM" id="MobiDB-lite"/>
    </source>
</evidence>
<dbReference type="Proteomes" id="UP001059041">
    <property type="component" value="Linkage Group LG6"/>
</dbReference>
<dbReference type="FunFam" id="1.10.510.10:FF:000172">
    <property type="entry name" value="serine/threonine-protein kinase Nek1 isoform X1"/>
    <property type="match status" value="1"/>
</dbReference>
<dbReference type="InterPro" id="IPR017441">
    <property type="entry name" value="Protein_kinase_ATP_BS"/>
</dbReference>
<comment type="caution">
    <text evidence="16">The sequence shown here is derived from an EMBL/GenBank/DDBJ whole genome shotgun (WGS) entry which is preliminary data.</text>
</comment>
<evidence type="ECO:0000256" key="13">
    <source>
        <dbReference type="PROSITE-ProRule" id="PRU10141"/>
    </source>
</evidence>
<keyword evidence="6" id="KW-0479">Metal-binding</keyword>
<reference evidence="16" key="1">
    <citation type="submission" date="2021-02" db="EMBL/GenBank/DDBJ databases">
        <title>Comparative genomics reveals that relaxation of natural selection precedes convergent phenotypic evolution of cavefish.</title>
        <authorList>
            <person name="Peng Z."/>
        </authorList>
    </citation>
    <scope>NUCLEOTIDE SEQUENCE</scope>
    <source>
        <tissue evidence="16">Muscle</tissue>
    </source>
</reference>
<keyword evidence="17" id="KW-1185">Reference proteome</keyword>
<gene>
    <name evidence="16" type="ORF">IRJ41_000458</name>
</gene>
<comment type="cofactor">
    <cofactor evidence="1">
        <name>Mg(2+)</name>
        <dbReference type="ChEBI" id="CHEBI:18420"/>
    </cofactor>
</comment>
<dbReference type="GO" id="GO:0005524">
    <property type="term" value="F:ATP binding"/>
    <property type="evidence" value="ECO:0007669"/>
    <property type="project" value="UniProtKB-UniRule"/>
</dbReference>
<evidence type="ECO:0000256" key="9">
    <source>
        <dbReference type="ARBA" id="ARBA00022840"/>
    </source>
</evidence>
<dbReference type="AlphaFoldDB" id="A0A9W7WU17"/>
<dbReference type="GO" id="GO:0004674">
    <property type="term" value="F:protein serine/threonine kinase activity"/>
    <property type="evidence" value="ECO:0007669"/>
    <property type="project" value="UniProtKB-KW"/>
</dbReference>
<keyword evidence="9 13" id="KW-0067">ATP-binding</keyword>
<comment type="catalytic activity">
    <reaction evidence="12">
        <text>L-seryl-[protein] + ATP = O-phospho-L-seryl-[protein] + ADP + H(+)</text>
        <dbReference type="Rhea" id="RHEA:17989"/>
        <dbReference type="Rhea" id="RHEA-COMP:9863"/>
        <dbReference type="Rhea" id="RHEA-COMP:11604"/>
        <dbReference type="ChEBI" id="CHEBI:15378"/>
        <dbReference type="ChEBI" id="CHEBI:29999"/>
        <dbReference type="ChEBI" id="CHEBI:30616"/>
        <dbReference type="ChEBI" id="CHEBI:83421"/>
        <dbReference type="ChEBI" id="CHEBI:456216"/>
        <dbReference type="EC" id="2.7.11.1"/>
    </reaction>
</comment>
<evidence type="ECO:0000256" key="1">
    <source>
        <dbReference type="ARBA" id="ARBA00001946"/>
    </source>
</evidence>
<keyword evidence="8" id="KW-0418">Kinase</keyword>
<dbReference type="Pfam" id="PF00069">
    <property type="entry name" value="Pkinase"/>
    <property type="match status" value="1"/>
</dbReference>
<dbReference type="GO" id="GO:0046872">
    <property type="term" value="F:metal ion binding"/>
    <property type="evidence" value="ECO:0007669"/>
    <property type="project" value="UniProtKB-KW"/>
</dbReference>
<organism evidence="16 17">
    <name type="scientific">Triplophysa rosa</name>
    <name type="common">Cave loach</name>
    <dbReference type="NCBI Taxonomy" id="992332"/>
    <lineage>
        <taxon>Eukaryota</taxon>
        <taxon>Metazoa</taxon>
        <taxon>Chordata</taxon>
        <taxon>Craniata</taxon>
        <taxon>Vertebrata</taxon>
        <taxon>Euteleostomi</taxon>
        <taxon>Actinopterygii</taxon>
        <taxon>Neopterygii</taxon>
        <taxon>Teleostei</taxon>
        <taxon>Ostariophysi</taxon>
        <taxon>Cypriniformes</taxon>
        <taxon>Nemacheilidae</taxon>
        <taxon>Triplophysa</taxon>
    </lineage>
</organism>
<evidence type="ECO:0000256" key="12">
    <source>
        <dbReference type="ARBA" id="ARBA00048679"/>
    </source>
</evidence>
<dbReference type="PROSITE" id="PS00107">
    <property type="entry name" value="PROTEIN_KINASE_ATP"/>
    <property type="match status" value="1"/>
</dbReference>
<keyword evidence="7 13" id="KW-0547">Nucleotide-binding</keyword>
<feature type="compositionally biased region" description="Polar residues" evidence="14">
    <location>
        <begin position="546"/>
        <end position="558"/>
    </location>
</feature>
<evidence type="ECO:0000256" key="2">
    <source>
        <dbReference type="ARBA" id="ARBA00010886"/>
    </source>
</evidence>
<dbReference type="Gene3D" id="3.30.200.20">
    <property type="entry name" value="Phosphorylase Kinase, domain 1"/>
    <property type="match status" value="1"/>
</dbReference>
<evidence type="ECO:0000256" key="6">
    <source>
        <dbReference type="ARBA" id="ARBA00022723"/>
    </source>
</evidence>
<dbReference type="FunFam" id="3.30.200.20:FF:000097">
    <property type="entry name" value="Probable serine/threonine-protein kinase nek1"/>
    <property type="match status" value="1"/>
</dbReference>
<dbReference type="InterPro" id="IPR011009">
    <property type="entry name" value="Kinase-like_dom_sf"/>
</dbReference>
<dbReference type="PANTHER" id="PTHR44899">
    <property type="entry name" value="CAMK FAMILY PROTEIN KINASE"/>
    <property type="match status" value="1"/>
</dbReference>
<feature type="domain" description="Protein kinase" evidence="15">
    <location>
        <begin position="21"/>
        <end position="279"/>
    </location>
</feature>
<keyword evidence="5" id="KW-0808">Transferase</keyword>
<evidence type="ECO:0000256" key="7">
    <source>
        <dbReference type="ARBA" id="ARBA00022741"/>
    </source>
</evidence>
<dbReference type="CDD" id="cd08215">
    <property type="entry name" value="STKc_Nek"/>
    <property type="match status" value="1"/>
</dbReference>
<keyword evidence="4" id="KW-0723">Serine/threonine-protein kinase</keyword>
<protein>
    <recommendedName>
        <fullName evidence="3">non-specific serine/threonine protein kinase</fullName>
        <ecNumber evidence="3">2.7.11.1</ecNumber>
    </recommendedName>
</protein>
<evidence type="ECO:0000256" key="4">
    <source>
        <dbReference type="ARBA" id="ARBA00022527"/>
    </source>
</evidence>
<dbReference type="PROSITE" id="PS50011">
    <property type="entry name" value="PROTEIN_KINASE_DOM"/>
    <property type="match status" value="1"/>
</dbReference>
<dbReference type="InterPro" id="IPR051131">
    <property type="entry name" value="NEK_Ser/Thr_kinase_NIMA"/>
</dbReference>